<dbReference type="InterPro" id="IPR020588">
    <property type="entry name" value="RecA_ATP-bd"/>
</dbReference>
<dbReference type="Pfam" id="PF00154">
    <property type="entry name" value="RecA_N"/>
    <property type="match status" value="1"/>
</dbReference>
<name>A0A6J5P973_9CAUD</name>
<evidence type="ECO:0000313" key="3">
    <source>
        <dbReference type="EMBL" id="CAB4170745.1"/>
    </source>
</evidence>
<dbReference type="Gene3D" id="3.40.50.300">
    <property type="entry name" value="P-loop containing nucleotide triphosphate hydrolases"/>
    <property type="match status" value="1"/>
</dbReference>
<evidence type="ECO:0000259" key="1">
    <source>
        <dbReference type="PROSITE" id="PS50162"/>
    </source>
</evidence>
<dbReference type="GO" id="GO:0006281">
    <property type="term" value="P:DNA repair"/>
    <property type="evidence" value="ECO:0007669"/>
    <property type="project" value="InterPro"/>
</dbReference>
<protein>
    <submittedName>
        <fullName evidence="2">Recombinase A</fullName>
    </submittedName>
</protein>
<dbReference type="InterPro" id="IPR049428">
    <property type="entry name" value="RecA-like_N"/>
</dbReference>
<dbReference type="PROSITE" id="PS50162">
    <property type="entry name" value="RECA_2"/>
    <property type="match status" value="1"/>
</dbReference>
<evidence type="ECO:0000313" key="4">
    <source>
        <dbReference type="EMBL" id="CAB4177062.1"/>
    </source>
</evidence>
<dbReference type="Pfam" id="PF21134">
    <property type="entry name" value="T4_UVSX_C"/>
    <property type="match status" value="1"/>
</dbReference>
<dbReference type="EMBL" id="LR797534">
    <property type="protein sequence ID" value="CAB4223144.1"/>
    <property type="molecule type" value="Genomic_DNA"/>
</dbReference>
<sequence>MSILDKLKSNSTIKDASVLSASKYFNKKDMITTSIPAINIALSGRLDGGFTPGLTLWCGPSKHFKSMFSLIMAKSYMDKYPDAVMVFYDCEFGTPEAYFTSLDMDTSRILHVPVMNMEEFKFDCIKQLESLTRGDRVIFVVDSLGNMSSKKEMDDALDGKSVADMSRAKQMKSIFRMITPYLNRLDIPMVAVNHIYMEQGLYPKAIVSGGTGVYLSSDTIFIIGRQQEKEGTEVIGYNFVINIEKSRTTREKSKIPITVKHEGGISRWSGLLEMAISSGHVMKPSNGWYSRVNTETGVIEDKKWRIKDTDSKEFWAQVITDVTFQDWVKATYQVTNGDILSDDDINEELELIED</sequence>
<dbReference type="SUPFAM" id="SSF52540">
    <property type="entry name" value="P-loop containing nucleoside triphosphate hydrolases"/>
    <property type="match status" value="1"/>
</dbReference>
<evidence type="ECO:0000313" key="2">
    <source>
        <dbReference type="EMBL" id="CAB4168063.1"/>
    </source>
</evidence>
<dbReference type="GO" id="GO:0140664">
    <property type="term" value="F:ATP-dependent DNA damage sensor activity"/>
    <property type="evidence" value="ECO:0007669"/>
    <property type="project" value="InterPro"/>
</dbReference>
<dbReference type="EMBL" id="LR796858">
    <property type="protein sequence ID" value="CAB4170745.1"/>
    <property type="molecule type" value="Genomic_DNA"/>
</dbReference>
<evidence type="ECO:0000313" key="5">
    <source>
        <dbReference type="EMBL" id="CAB4223144.1"/>
    </source>
</evidence>
<gene>
    <name evidence="5" type="ORF">UFOVP1666_144</name>
    <name evidence="2" type="ORF">UFOVP867_99</name>
    <name evidence="3" type="ORF">UFOVP913_99</name>
    <name evidence="4" type="ORF">UFOVP993_152</name>
</gene>
<dbReference type="EMBL" id="LR796815">
    <property type="protein sequence ID" value="CAB4168063.1"/>
    <property type="molecule type" value="Genomic_DNA"/>
</dbReference>
<dbReference type="GO" id="GO:0005524">
    <property type="term" value="F:ATP binding"/>
    <property type="evidence" value="ECO:0007669"/>
    <property type="project" value="InterPro"/>
</dbReference>
<dbReference type="GO" id="GO:0003677">
    <property type="term" value="F:DNA binding"/>
    <property type="evidence" value="ECO:0007669"/>
    <property type="project" value="InterPro"/>
</dbReference>
<dbReference type="InterPro" id="IPR027417">
    <property type="entry name" value="P-loop_NTPase"/>
</dbReference>
<feature type="domain" description="RecA family profile 1" evidence="1">
    <location>
        <begin position="27"/>
        <end position="195"/>
    </location>
</feature>
<accession>A0A6J5P973</accession>
<dbReference type="InterPro" id="IPR049047">
    <property type="entry name" value="T4_UVSX-like_C"/>
</dbReference>
<reference evidence="2" key="1">
    <citation type="submission" date="2020-04" db="EMBL/GenBank/DDBJ databases">
        <authorList>
            <person name="Chiriac C."/>
            <person name="Salcher M."/>
            <person name="Ghai R."/>
            <person name="Kavagutti S V."/>
        </authorList>
    </citation>
    <scope>NUCLEOTIDE SEQUENCE</scope>
</reference>
<organism evidence="2">
    <name type="scientific">uncultured Caudovirales phage</name>
    <dbReference type="NCBI Taxonomy" id="2100421"/>
    <lineage>
        <taxon>Viruses</taxon>
        <taxon>Duplodnaviria</taxon>
        <taxon>Heunggongvirae</taxon>
        <taxon>Uroviricota</taxon>
        <taxon>Caudoviricetes</taxon>
        <taxon>Peduoviridae</taxon>
        <taxon>Maltschvirus</taxon>
        <taxon>Maltschvirus maltsch</taxon>
    </lineage>
</organism>
<dbReference type="EMBL" id="LR796944">
    <property type="protein sequence ID" value="CAB4177062.1"/>
    <property type="molecule type" value="Genomic_DNA"/>
</dbReference>
<proteinExistence type="predicted"/>